<feature type="region of interest" description="Disordered" evidence="1">
    <location>
        <begin position="391"/>
        <end position="421"/>
    </location>
</feature>
<reference evidence="2" key="1">
    <citation type="submission" date="2023-02" db="EMBL/GenBank/DDBJ databases">
        <authorList>
            <person name="Palmer J.M."/>
        </authorList>
    </citation>
    <scope>NUCLEOTIDE SEQUENCE</scope>
    <source>
        <strain evidence="2">FW57</strain>
    </source>
</reference>
<protein>
    <submittedName>
        <fullName evidence="2">Uncharacterized protein</fullName>
    </submittedName>
</protein>
<accession>A0AAD4HUR2</accession>
<gene>
    <name evidence="2" type="ORF">NEMBOFW57_009373</name>
</gene>
<proteinExistence type="predicted"/>
<keyword evidence="3" id="KW-1185">Reference proteome</keyword>
<evidence type="ECO:0000313" key="3">
    <source>
        <dbReference type="Proteomes" id="UP001197093"/>
    </source>
</evidence>
<evidence type="ECO:0000256" key="1">
    <source>
        <dbReference type="SAM" id="MobiDB-lite"/>
    </source>
</evidence>
<sequence>MAQSLRLYWSDTEDKLIRAGILSHATVTTESGETMACYHVHPMYTLLSRALMNDETWKEARFAFIRQALVWGFDYRTRKSKGWARVEWDGLDTQHEDHLHNWRATALAWAVQDGKPLAEVERMGVSLVDCVDMVLTRAEWGSPRAVRLLAPHYRAYVLRAVTTGLLRPGSVPTGSGLQAILTYTWGLWELEGSVIKSTAEAKSALVQAALGAVDRWRAAGRRDLPRSQEISYHQLRYAEAQIAHDEGDLPRAKALFERNLSTEPVAADLDAAGILRRCYAKSLLRWGACAAEQMARDGKIPDFEQRMKDAAESWILVCKPENMMNGLAALMAENPTQVATASLGDLFVAVQDAERETVAKFAAFTHTTLNMPVLELVADFIGEVWGGLQPRDGSTVTRGNAADLTEDDRSKDGQKGASRNTQALVNQLSSVLASAGRRRRRNDDTHQPYLNMVRDGYRSAEADLREMAGDNRGAAQAMQAEFAREALSSTQNTGWQHLSRMHINMYRLAVESTPPDYRAALAHLKEDWNQHHGVGMPKMQECYAHLRFATCYHALGQIADAARSVIELYQVANGLNPGDVPTGNVAGVQEWLCEQIVGMEALRVFLRRRAVLFNTPQAAGLGLRERIRMRTIMGVATDIVEERRKFRETVRDMKETLGELREHMVERNEDGVVAQIDETMRGWD</sequence>
<dbReference type="Proteomes" id="UP001197093">
    <property type="component" value="Unassembled WGS sequence"/>
</dbReference>
<dbReference type="AlphaFoldDB" id="A0AAD4HUR2"/>
<organism evidence="2 3">
    <name type="scientific">Staphylotrichum longicolle</name>
    <dbReference type="NCBI Taxonomy" id="669026"/>
    <lineage>
        <taxon>Eukaryota</taxon>
        <taxon>Fungi</taxon>
        <taxon>Dikarya</taxon>
        <taxon>Ascomycota</taxon>
        <taxon>Pezizomycotina</taxon>
        <taxon>Sordariomycetes</taxon>
        <taxon>Sordariomycetidae</taxon>
        <taxon>Sordariales</taxon>
        <taxon>Chaetomiaceae</taxon>
        <taxon>Staphylotrichum</taxon>
    </lineage>
</organism>
<dbReference type="EMBL" id="JAHCVI010000005">
    <property type="protein sequence ID" value="KAG7284762.1"/>
    <property type="molecule type" value="Genomic_DNA"/>
</dbReference>
<evidence type="ECO:0000313" key="2">
    <source>
        <dbReference type="EMBL" id="KAG7284762.1"/>
    </source>
</evidence>
<comment type="caution">
    <text evidence="2">The sequence shown here is derived from an EMBL/GenBank/DDBJ whole genome shotgun (WGS) entry which is preliminary data.</text>
</comment>
<name>A0AAD4HUR2_9PEZI</name>